<reference evidence="1" key="1">
    <citation type="submission" date="2022-07" db="EMBL/GenBank/DDBJ databases">
        <title>Phylogenomic reconstructions and comparative analyses of Kickxellomycotina fungi.</title>
        <authorList>
            <person name="Reynolds N.K."/>
            <person name="Stajich J.E."/>
            <person name="Barry K."/>
            <person name="Grigoriev I.V."/>
            <person name="Crous P."/>
            <person name="Smith M.E."/>
        </authorList>
    </citation>
    <scope>NUCLEOTIDE SEQUENCE</scope>
    <source>
        <strain evidence="1">NRRL 5244</strain>
    </source>
</reference>
<gene>
    <name evidence="1" type="primary">ESC4_1</name>
    <name evidence="1" type="ORF">FBU59_000326</name>
</gene>
<evidence type="ECO:0000313" key="1">
    <source>
        <dbReference type="EMBL" id="KAJ1951152.1"/>
    </source>
</evidence>
<evidence type="ECO:0000313" key="2">
    <source>
        <dbReference type="Proteomes" id="UP001150603"/>
    </source>
</evidence>
<dbReference type="Proteomes" id="UP001150603">
    <property type="component" value="Unassembled WGS sequence"/>
</dbReference>
<organism evidence="1 2">
    <name type="scientific">Linderina macrospora</name>
    <dbReference type="NCBI Taxonomy" id="4868"/>
    <lineage>
        <taxon>Eukaryota</taxon>
        <taxon>Fungi</taxon>
        <taxon>Fungi incertae sedis</taxon>
        <taxon>Zoopagomycota</taxon>
        <taxon>Kickxellomycotina</taxon>
        <taxon>Kickxellomycetes</taxon>
        <taxon>Kickxellales</taxon>
        <taxon>Kickxellaceae</taxon>
        <taxon>Linderina</taxon>
    </lineage>
</organism>
<keyword evidence="2" id="KW-1185">Reference proteome</keyword>
<feature type="non-terminal residue" evidence="1">
    <location>
        <position position="160"/>
    </location>
</feature>
<name>A0ACC1JHF3_9FUNG</name>
<proteinExistence type="predicted"/>
<protein>
    <submittedName>
        <fullName evidence="1">Regulator of Ty1 Transposition</fullName>
    </submittedName>
</protein>
<comment type="caution">
    <text evidence="1">The sequence shown here is derived from an EMBL/GenBank/DDBJ whole genome shotgun (WGS) entry which is preliminary data.</text>
</comment>
<accession>A0ACC1JHF3</accession>
<dbReference type="EMBL" id="JANBPW010000051">
    <property type="protein sequence ID" value="KAJ1951152.1"/>
    <property type="molecule type" value="Genomic_DNA"/>
</dbReference>
<sequence length="160" mass="17969">MPQPDESVLRVTHIITPDTHFAEYTLAVSAGVRVVTSKWVDRCAQSGVVYQEKYYSASARRLFSGMVVVATQVPALDKEEILGTVMALGGQYRQKMMPDVTHVLMIKDMGPKYDYITKHPQLNIKAVLVHWLNETMNTVQHVPQEPYLFPNPPMLAGQVA</sequence>